<evidence type="ECO:0008006" key="4">
    <source>
        <dbReference type="Google" id="ProtNLM"/>
    </source>
</evidence>
<gene>
    <name evidence="2" type="ORF">A3B36_02685</name>
</gene>
<evidence type="ECO:0000256" key="1">
    <source>
        <dbReference type="SAM" id="Phobius"/>
    </source>
</evidence>
<organism evidence="2 3">
    <name type="scientific">Candidatus Uhrbacteria bacterium RIFCSPLOWO2_01_FULL_55_36</name>
    <dbReference type="NCBI Taxonomy" id="1802404"/>
    <lineage>
        <taxon>Bacteria</taxon>
        <taxon>Candidatus Uhriibacteriota</taxon>
    </lineage>
</organism>
<evidence type="ECO:0000313" key="3">
    <source>
        <dbReference type="Proteomes" id="UP000177704"/>
    </source>
</evidence>
<keyword evidence="1" id="KW-0472">Membrane</keyword>
<feature type="transmembrane region" description="Helical" evidence="1">
    <location>
        <begin position="23"/>
        <end position="44"/>
    </location>
</feature>
<dbReference type="Pfam" id="PF07963">
    <property type="entry name" value="N_methyl"/>
    <property type="match status" value="1"/>
</dbReference>
<evidence type="ECO:0000313" key="2">
    <source>
        <dbReference type="EMBL" id="OGL85591.1"/>
    </source>
</evidence>
<keyword evidence="1" id="KW-0812">Transmembrane</keyword>
<dbReference type="AlphaFoldDB" id="A0A1F7V545"/>
<keyword evidence="1" id="KW-1133">Transmembrane helix</keyword>
<dbReference type="InterPro" id="IPR012902">
    <property type="entry name" value="N_methyl_site"/>
</dbReference>
<protein>
    <recommendedName>
        <fullName evidence="4">Type IV pilus modification protein PilV</fullName>
    </recommendedName>
</protein>
<accession>A0A1F7V545</accession>
<name>A0A1F7V545_9BACT</name>
<proteinExistence type="predicted"/>
<reference evidence="2 3" key="1">
    <citation type="journal article" date="2016" name="Nat. Commun.">
        <title>Thousands of microbial genomes shed light on interconnected biogeochemical processes in an aquifer system.</title>
        <authorList>
            <person name="Anantharaman K."/>
            <person name="Brown C.T."/>
            <person name="Hug L.A."/>
            <person name="Sharon I."/>
            <person name="Castelle C.J."/>
            <person name="Probst A.J."/>
            <person name="Thomas B.C."/>
            <person name="Singh A."/>
            <person name="Wilkins M.J."/>
            <person name="Karaoz U."/>
            <person name="Brodie E.L."/>
            <person name="Williams K.H."/>
            <person name="Hubbard S.S."/>
            <person name="Banfield J.F."/>
        </authorList>
    </citation>
    <scope>NUCLEOTIDE SEQUENCE [LARGE SCALE GENOMIC DNA]</scope>
</reference>
<dbReference type="Proteomes" id="UP000177704">
    <property type="component" value="Unassembled WGS sequence"/>
</dbReference>
<sequence length="173" mass="18935">MRVNNPKYEIRNLQRGFTLVETIVSLGILMLGIGASLTLVTATVSYSKQTESLIVVVNLAREGLEIVRAIRDVNGFDALPGGDTSWIIDRTSTALSAAATFSGGSDIHACANCTLYLNNNQYLATPGTATPFSRLVEIRTLSADEKEIISTMRWTEHGRAHTYQLTTVLTNWK</sequence>
<comment type="caution">
    <text evidence="2">The sequence shown here is derived from an EMBL/GenBank/DDBJ whole genome shotgun (WGS) entry which is preliminary data.</text>
</comment>
<dbReference type="EMBL" id="MGEM01000006">
    <property type="protein sequence ID" value="OGL85591.1"/>
    <property type="molecule type" value="Genomic_DNA"/>
</dbReference>